<dbReference type="InParanoid" id="A0A7N2KQL8"/>
<evidence type="ECO:0000256" key="1">
    <source>
        <dbReference type="SAM" id="Coils"/>
    </source>
</evidence>
<dbReference type="EnsemblPlants" id="QL01p049838:mrna">
    <property type="protein sequence ID" value="QL01p049838:mrna"/>
    <property type="gene ID" value="QL01p049838"/>
</dbReference>
<dbReference type="GO" id="GO:0042548">
    <property type="term" value="P:regulation of photosynthesis, light reaction"/>
    <property type="evidence" value="ECO:0007669"/>
    <property type="project" value="TreeGrafter"/>
</dbReference>
<feature type="domain" description="Coenzyme Q-binding protein COQ10 START" evidence="2">
    <location>
        <begin position="110"/>
        <end position="245"/>
    </location>
</feature>
<dbReference type="CDD" id="cd08866">
    <property type="entry name" value="SRPBCC_11"/>
    <property type="match status" value="2"/>
</dbReference>
<name>A0A7N2KQL8_QUELO</name>
<dbReference type="InterPro" id="IPR023393">
    <property type="entry name" value="START-like_dom_sf"/>
</dbReference>
<dbReference type="EMBL" id="LRBV02000001">
    <property type="status" value="NOT_ANNOTATED_CDS"/>
    <property type="molecule type" value="Genomic_DNA"/>
</dbReference>
<sequence>MSCLRLSKCLFKFRSDEVYERNQPRFEVYFYNNNKNNEFQQHCMSKSLLRNTTRTHVSFSNKNNNNNHFLDNDLIEEEEEEEEKEDRKLVHCEVEVISWRERRIKAQISIHAHIQSVWNALTDYERLADYIPNLVSSGRIACPHPERIWLEQRGLQRALYWHIEARVVLDLQEFPISANHRELHFSMVDGDFKKFEGKWSLNSGTTRSSSTILSYEVNVIPRFNFPAIFLERIIRSDLPVNLKALACRAEKNFKGIQRIALTGNSSIGKSTGGVSSFHKSFDGALCEMGKLSLGEFKERFAGSNFGPLSPSSSELNSNWGIFGKVCRLDRPCMVDEVHLRRFDGLLENGGVHRCVVASITVKAPVHKVWSVLTAYESLPEIVPNLAISKILSRENNKVRILQCPGPMVWGDLGPPNDGVDGSFTVPHSSLYFKPTARFLASFLVCRVLLVDCPSWLEGCKGLLYMVLHARVVLDLCEHLEQEVSFEQVEGDFDSFQGKWLLEQLGNHHTLLKYTVESKMRKDTFLSEAIMEEVIYEDLPSNLCAIRDYVERREVAHSLESCDQNRYSEEGSASSSIDIVGDCSSITTEQVSDLNGEGSFRQRPRVPGLQRDIDVLKAELHKFISEHGQEGFMPMRKQLRLHGRVDIEKAITRMGGFRRIASLMNLSLAYKHRKPKGYWDNLENLQEEISRFQRSWGMDPSFMPSRKTFERAGRYDIARALEKWGGLHEVSRLLSLKVRHPNRQGNPSKDIKIDYITSTDAGGESKTPSKPYISLDTQKWLKKLKTFGHQLG</sequence>
<dbReference type="AlphaFoldDB" id="A0A7N2KQL8"/>
<dbReference type="FunCoup" id="A0A7N2KQL8">
    <property type="interactions" value="1718"/>
</dbReference>
<reference evidence="3 4" key="1">
    <citation type="journal article" date="2016" name="G3 (Bethesda)">
        <title>First Draft Assembly and Annotation of the Genome of a California Endemic Oak Quercus lobata Nee (Fagaceae).</title>
        <authorList>
            <person name="Sork V.L."/>
            <person name="Fitz-Gibbon S.T."/>
            <person name="Puiu D."/>
            <person name="Crepeau M."/>
            <person name="Gugger P.F."/>
            <person name="Sherman R."/>
            <person name="Stevens K."/>
            <person name="Langley C.H."/>
            <person name="Pellegrini M."/>
            <person name="Salzberg S.L."/>
        </authorList>
    </citation>
    <scope>NUCLEOTIDE SEQUENCE [LARGE SCALE GENOMIC DNA]</scope>
    <source>
        <strain evidence="3 4">cv. SW786</strain>
    </source>
</reference>
<dbReference type="Pfam" id="PF03364">
    <property type="entry name" value="Polyketide_cyc"/>
    <property type="match status" value="2"/>
</dbReference>
<dbReference type="SUPFAM" id="SSF55961">
    <property type="entry name" value="Bet v1-like"/>
    <property type="match status" value="3"/>
</dbReference>
<accession>A0A7N2KQL8</accession>
<evidence type="ECO:0000259" key="2">
    <source>
        <dbReference type="Pfam" id="PF03364"/>
    </source>
</evidence>
<evidence type="ECO:0000313" key="3">
    <source>
        <dbReference type="EnsemblPlants" id="QL01p049838:mrna"/>
    </source>
</evidence>
<protein>
    <recommendedName>
        <fullName evidence="2">Coenzyme Q-binding protein COQ10 START domain-containing protein</fullName>
    </recommendedName>
</protein>
<reference evidence="3" key="2">
    <citation type="submission" date="2021-01" db="UniProtKB">
        <authorList>
            <consortium name="EnsemblPlants"/>
        </authorList>
    </citation>
    <scope>IDENTIFICATION</scope>
</reference>
<feature type="coiled-coil region" evidence="1">
    <location>
        <begin position="67"/>
        <end position="95"/>
    </location>
</feature>
<dbReference type="PANTHER" id="PTHR34060">
    <property type="entry name" value="POLYKETIDE CYCLASE / DEHYDRASE AND LIPID TRANSPORT PROTEIN"/>
    <property type="match status" value="1"/>
</dbReference>
<keyword evidence="1" id="KW-0175">Coiled coil</keyword>
<dbReference type="InterPro" id="IPR005031">
    <property type="entry name" value="COQ10_START"/>
</dbReference>
<evidence type="ECO:0000313" key="4">
    <source>
        <dbReference type="Proteomes" id="UP000594261"/>
    </source>
</evidence>
<dbReference type="OMA" id="DHWGAEY"/>
<dbReference type="PANTHER" id="PTHR34060:SF2">
    <property type="entry name" value="OS03G0837900 PROTEIN"/>
    <property type="match status" value="1"/>
</dbReference>
<dbReference type="Gramene" id="QL01p049838:mrna">
    <property type="protein sequence ID" value="QL01p049838:mrna"/>
    <property type="gene ID" value="QL01p049838"/>
</dbReference>
<organism evidence="3 4">
    <name type="scientific">Quercus lobata</name>
    <name type="common">Valley oak</name>
    <dbReference type="NCBI Taxonomy" id="97700"/>
    <lineage>
        <taxon>Eukaryota</taxon>
        <taxon>Viridiplantae</taxon>
        <taxon>Streptophyta</taxon>
        <taxon>Embryophyta</taxon>
        <taxon>Tracheophyta</taxon>
        <taxon>Spermatophyta</taxon>
        <taxon>Magnoliopsida</taxon>
        <taxon>eudicotyledons</taxon>
        <taxon>Gunneridae</taxon>
        <taxon>Pentapetalae</taxon>
        <taxon>rosids</taxon>
        <taxon>fabids</taxon>
        <taxon>Fagales</taxon>
        <taxon>Fagaceae</taxon>
        <taxon>Quercus</taxon>
    </lineage>
</organism>
<keyword evidence="4" id="KW-1185">Reference proteome</keyword>
<dbReference type="Gene3D" id="3.30.530.20">
    <property type="match status" value="3"/>
</dbReference>
<dbReference type="Proteomes" id="UP000594261">
    <property type="component" value="Chromosome 1"/>
</dbReference>
<feature type="domain" description="Coenzyme Q-binding protein COQ10 START" evidence="2">
    <location>
        <begin position="361"/>
        <end position="545"/>
    </location>
</feature>
<proteinExistence type="predicted"/>